<gene>
    <name evidence="2" type="ORF">SEMRO_1327_G263110.1</name>
</gene>
<reference evidence="2" key="1">
    <citation type="submission" date="2020-06" db="EMBL/GenBank/DDBJ databases">
        <authorList>
            <consortium name="Plant Systems Biology data submission"/>
        </authorList>
    </citation>
    <scope>NUCLEOTIDE SEQUENCE</scope>
    <source>
        <strain evidence="2">D6</strain>
    </source>
</reference>
<name>A0A9N8HQU6_9STRA</name>
<comment type="caution">
    <text evidence="2">The sequence shown here is derived from an EMBL/GenBank/DDBJ whole genome shotgun (WGS) entry which is preliminary data.</text>
</comment>
<feature type="chain" id="PRO_5040177631" evidence="1">
    <location>
        <begin position="28"/>
        <end position="281"/>
    </location>
</feature>
<dbReference type="EMBL" id="CAICTM010001325">
    <property type="protein sequence ID" value="CAB9522656.1"/>
    <property type="molecule type" value="Genomic_DNA"/>
</dbReference>
<protein>
    <submittedName>
        <fullName evidence="2">Uncharacterized protein</fullName>
    </submittedName>
</protein>
<accession>A0A9N8HQU6</accession>
<evidence type="ECO:0000313" key="3">
    <source>
        <dbReference type="Proteomes" id="UP001153069"/>
    </source>
</evidence>
<organism evidence="2 3">
    <name type="scientific">Seminavis robusta</name>
    <dbReference type="NCBI Taxonomy" id="568900"/>
    <lineage>
        <taxon>Eukaryota</taxon>
        <taxon>Sar</taxon>
        <taxon>Stramenopiles</taxon>
        <taxon>Ochrophyta</taxon>
        <taxon>Bacillariophyta</taxon>
        <taxon>Bacillariophyceae</taxon>
        <taxon>Bacillariophycidae</taxon>
        <taxon>Naviculales</taxon>
        <taxon>Naviculaceae</taxon>
        <taxon>Seminavis</taxon>
    </lineage>
</organism>
<dbReference type="Proteomes" id="UP001153069">
    <property type="component" value="Unassembled WGS sequence"/>
</dbReference>
<proteinExistence type="predicted"/>
<feature type="signal peptide" evidence="1">
    <location>
        <begin position="1"/>
        <end position="27"/>
    </location>
</feature>
<keyword evidence="1" id="KW-0732">Signal</keyword>
<evidence type="ECO:0000313" key="2">
    <source>
        <dbReference type="EMBL" id="CAB9522656.1"/>
    </source>
</evidence>
<sequence>MMFFHRVAKGFAIIAPFFLLLSNTVSAQECDSVADCPTNWDCARTGLLRKKRCFPISCVTGAANAMEESGFNAQVYLDDIKTMTGLTRNRDFLALRGGDDDSDASNLLAEAFATYPVPHLDVFQANYSACASPTTGERHLQFNDGEVWPGLQVSVAALFSYFYKQTWWSGEFVGRQVSATYAANCIGALVGADVGVDLLLQVYSGGTNAAIGGILSRETISSSGTIACVPVTTIAIFGIQVCWNPDQTQGDLVVTEITFGPSLGVALGGYSSCFATQTVTF</sequence>
<dbReference type="AlphaFoldDB" id="A0A9N8HQU6"/>
<evidence type="ECO:0000256" key="1">
    <source>
        <dbReference type="SAM" id="SignalP"/>
    </source>
</evidence>
<keyword evidence="3" id="KW-1185">Reference proteome</keyword>